<dbReference type="EMBL" id="JACBXQ010000001">
    <property type="protein sequence ID" value="MBG9985666.1"/>
    <property type="molecule type" value="Genomic_DNA"/>
</dbReference>
<sequence length="137" mass="15962">MKLFKSRRKKRQDQYQEYVNYQENNEEEVASNLFESEVEDTIDSESSDSFEGYEQEDRREAYWEEDHYGTAYLQQESHVDEIDDSILADPASIEQEASEQAPQRRAKYSAKIDHFLNNGIIIVGALLVMVLLIAFLA</sequence>
<dbReference type="Proteomes" id="UP000721415">
    <property type="component" value="Unassembled WGS sequence"/>
</dbReference>
<comment type="caution">
    <text evidence="2">The sequence shown here is derived from an EMBL/GenBank/DDBJ whole genome shotgun (WGS) entry which is preliminary data.</text>
</comment>
<accession>A0ABS0LQM3</accession>
<name>A0ABS0LQM3_9LACT</name>
<evidence type="ECO:0000256" key="1">
    <source>
        <dbReference type="SAM" id="Phobius"/>
    </source>
</evidence>
<keyword evidence="1" id="KW-1133">Transmembrane helix</keyword>
<keyword evidence="3" id="KW-1185">Reference proteome</keyword>
<reference evidence="2 3" key="1">
    <citation type="submission" date="2020-07" db="EMBL/GenBank/DDBJ databases">
        <title>Facklamia lactis sp. nov., isolated from raw milk.</title>
        <authorList>
            <person name="Doll E.V."/>
            <person name="Huptas C."/>
            <person name="Staib L."/>
            <person name="Wenning M."/>
            <person name="Scherer S."/>
        </authorList>
    </citation>
    <scope>NUCLEOTIDE SEQUENCE [LARGE SCALE GENOMIC DNA]</scope>
    <source>
        <strain evidence="2 3">DSM 111018</strain>
    </source>
</reference>
<proteinExistence type="predicted"/>
<gene>
    <name evidence="2" type="ORF">HZY91_02020</name>
</gene>
<protein>
    <submittedName>
        <fullName evidence="2">Uncharacterized protein</fullName>
    </submittedName>
</protein>
<evidence type="ECO:0000313" key="2">
    <source>
        <dbReference type="EMBL" id="MBG9985666.1"/>
    </source>
</evidence>
<organism evidence="2 3">
    <name type="scientific">Facklamia lactis</name>
    <dbReference type="NCBI Taxonomy" id="2749967"/>
    <lineage>
        <taxon>Bacteria</taxon>
        <taxon>Bacillati</taxon>
        <taxon>Bacillota</taxon>
        <taxon>Bacilli</taxon>
        <taxon>Lactobacillales</taxon>
        <taxon>Aerococcaceae</taxon>
        <taxon>Facklamia</taxon>
    </lineage>
</organism>
<evidence type="ECO:0000313" key="3">
    <source>
        <dbReference type="Proteomes" id="UP000721415"/>
    </source>
</evidence>
<keyword evidence="1" id="KW-0812">Transmembrane</keyword>
<dbReference type="RefSeq" id="WP_197114188.1">
    <property type="nucleotide sequence ID" value="NZ_JACBXQ010000001.1"/>
</dbReference>
<feature type="transmembrane region" description="Helical" evidence="1">
    <location>
        <begin position="115"/>
        <end position="136"/>
    </location>
</feature>
<keyword evidence="1" id="KW-0472">Membrane</keyword>